<accession>A0A4Z0CE65</accession>
<dbReference type="GO" id="GO:0160138">
    <property type="term" value="F:23S rRNA pseudouridine(2604) synthase activity"/>
    <property type="evidence" value="ECO:0007669"/>
    <property type="project" value="UniProtKB-EC"/>
</dbReference>
<dbReference type="PANTHER" id="PTHR47683:SF2">
    <property type="entry name" value="RNA-BINDING S4 DOMAIN-CONTAINING PROTEIN"/>
    <property type="match status" value="1"/>
</dbReference>
<dbReference type="InterPro" id="IPR020103">
    <property type="entry name" value="PsdUridine_synth_cat_dom_sf"/>
</dbReference>
<gene>
    <name evidence="12" type="ORF">EZ216_07080</name>
</gene>
<evidence type="ECO:0000256" key="3">
    <source>
        <dbReference type="ARBA" id="ARBA00038922"/>
    </source>
</evidence>
<evidence type="ECO:0000256" key="6">
    <source>
        <dbReference type="ARBA" id="ARBA00041697"/>
    </source>
</evidence>
<name>A0A4Z0CE65_9BURK</name>
<evidence type="ECO:0000256" key="9">
    <source>
        <dbReference type="ARBA" id="ARBA00043147"/>
    </source>
</evidence>
<dbReference type="GO" id="GO:0001522">
    <property type="term" value="P:pseudouridine synthesis"/>
    <property type="evidence" value="ECO:0007669"/>
    <property type="project" value="InterPro"/>
</dbReference>
<dbReference type="Gene3D" id="3.30.2350.10">
    <property type="entry name" value="Pseudouridine synthase"/>
    <property type="match status" value="1"/>
</dbReference>
<evidence type="ECO:0000256" key="5">
    <source>
        <dbReference type="ARBA" id="ARBA00041420"/>
    </source>
</evidence>
<dbReference type="GO" id="GO:0006396">
    <property type="term" value="P:RNA processing"/>
    <property type="evidence" value="ECO:0007669"/>
    <property type="project" value="UniProtKB-ARBA"/>
</dbReference>
<dbReference type="GO" id="GO:0003723">
    <property type="term" value="F:RNA binding"/>
    <property type="evidence" value="ECO:0007669"/>
    <property type="project" value="UniProtKB-KW"/>
</dbReference>
<dbReference type="SUPFAM" id="SSF55120">
    <property type="entry name" value="Pseudouridine synthase"/>
    <property type="match status" value="1"/>
</dbReference>
<protein>
    <recommendedName>
        <fullName evidence="4">Dual-specificity RNA pseudouridine synthase RluF</fullName>
        <ecNumber evidence="3">5.4.99.21</ecNumber>
    </recommendedName>
    <alternativeName>
        <fullName evidence="6">23S rRNA pseudouridine(2604) synthase</fullName>
    </alternativeName>
    <alternativeName>
        <fullName evidence="8">Ribosomal large subunit pseudouridine synthase F</fullName>
    </alternativeName>
    <alternativeName>
        <fullName evidence="7">rRNA pseudouridylate synthase F</fullName>
    </alternativeName>
    <alternativeName>
        <fullName evidence="9">rRNA-uridine isomerase F</fullName>
    </alternativeName>
    <alternativeName>
        <fullName evidence="5">tRNA(Tyr) pseudouridine(35) synthase</fullName>
    </alternativeName>
</protein>
<dbReference type="CDD" id="cd00165">
    <property type="entry name" value="S4"/>
    <property type="match status" value="1"/>
</dbReference>
<feature type="domain" description="RNA-binding S4" evidence="11">
    <location>
        <begin position="9"/>
        <end position="67"/>
    </location>
</feature>
<comment type="caution">
    <text evidence="12">The sequence shown here is derived from an EMBL/GenBank/DDBJ whole genome shotgun (WGS) entry which is preliminary data.</text>
</comment>
<comment type="catalytic activity">
    <reaction evidence="1">
        <text>uridine(35) in tRNA(Tyr) = pseudouridine(35) in tRNA(Tyr)</text>
        <dbReference type="Rhea" id="RHEA:60556"/>
        <dbReference type="Rhea" id="RHEA-COMP:15607"/>
        <dbReference type="Rhea" id="RHEA-COMP:15608"/>
        <dbReference type="ChEBI" id="CHEBI:65314"/>
        <dbReference type="ChEBI" id="CHEBI:65315"/>
    </reaction>
</comment>
<keyword evidence="10" id="KW-0694">RNA-binding</keyword>
<dbReference type="Proteomes" id="UP000297839">
    <property type="component" value="Unassembled WGS sequence"/>
</dbReference>
<sequence length="240" mass="26232">MPEPSEEPTRLSKVVAARVPCSRREAEQYITEGWVRVDGQVVLEPQFRVAGERIDIDPRATLQPPAPATFLLHKPAGMDIAGSLASLGAAQHWTGDASGVRPLKSHHVRLVALLELPAAAEGLCVFSQDGRIVRKLREDAHLLEQELLAQVSGTIAPGGLQRLCEGLVHAGRALPPARVSWQSEARLRFAVKGIPPDRVPWMCSQVGLQVTALRRLRIGRVPLAGLPQGQWRYLAGNERF</sequence>
<evidence type="ECO:0000259" key="11">
    <source>
        <dbReference type="SMART" id="SM00363"/>
    </source>
</evidence>
<dbReference type="InterPro" id="IPR036986">
    <property type="entry name" value="S4_RNA-bd_sf"/>
</dbReference>
<evidence type="ECO:0000313" key="13">
    <source>
        <dbReference type="Proteomes" id="UP000297839"/>
    </source>
</evidence>
<organism evidence="12 13">
    <name type="scientific">Ramlibacter humi</name>
    <dbReference type="NCBI Taxonomy" id="2530451"/>
    <lineage>
        <taxon>Bacteria</taxon>
        <taxon>Pseudomonadati</taxon>
        <taxon>Pseudomonadota</taxon>
        <taxon>Betaproteobacteria</taxon>
        <taxon>Burkholderiales</taxon>
        <taxon>Comamonadaceae</taxon>
        <taxon>Ramlibacter</taxon>
    </lineage>
</organism>
<dbReference type="AlphaFoldDB" id="A0A4Z0CE65"/>
<reference evidence="12 13" key="1">
    <citation type="submission" date="2019-03" db="EMBL/GenBank/DDBJ databases">
        <title>Ramlibacter sp. 18x22-1, whole genome shotgun sequence.</title>
        <authorList>
            <person name="Zhang X."/>
            <person name="Feng G."/>
            <person name="Zhu H."/>
        </authorList>
    </citation>
    <scope>NUCLEOTIDE SEQUENCE [LARGE SCALE GENOMIC DNA]</scope>
    <source>
        <strain evidence="12 13">18x22-1</strain>
    </source>
</reference>
<evidence type="ECO:0000256" key="4">
    <source>
        <dbReference type="ARBA" id="ARBA00039989"/>
    </source>
</evidence>
<evidence type="ECO:0000256" key="1">
    <source>
        <dbReference type="ARBA" id="ARBA00036390"/>
    </source>
</evidence>
<evidence type="ECO:0000313" key="12">
    <source>
        <dbReference type="EMBL" id="TFZ08898.1"/>
    </source>
</evidence>
<dbReference type="PANTHER" id="PTHR47683">
    <property type="entry name" value="PSEUDOURIDINE SYNTHASE FAMILY PROTEIN-RELATED"/>
    <property type="match status" value="1"/>
</dbReference>
<dbReference type="RefSeq" id="WP_135248983.1">
    <property type="nucleotide sequence ID" value="NZ_SMLK01000001.1"/>
</dbReference>
<dbReference type="SUPFAM" id="SSF55174">
    <property type="entry name" value="Alpha-L RNA-binding motif"/>
    <property type="match status" value="1"/>
</dbReference>
<proteinExistence type="predicted"/>
<dbReference type="PROSITE" id="PS50889">
    <property type="entry name" value="S4"/>
    <property type="match status" value="1"/>
</dbReference>
<evidence type="ECO:0000256" key="10">
    <source>
        <dbReference type="PROSITE-ProRule" id="PRU00182"/>
    </source>
</evidence>
<dbReference type="OrthoDB" id="9807213at2"/>
<evidence type="ECO:0000256" key="8">
    <source>
        <dbReference type="ARBA" id="ARBA00042890"/>
    </source>
</evidence>
<dbReference type="SMART" id="SM00363">
    <property type="entry name" value="S4"/>
    <property type="match status" value="1"/>
</dbReference>
<dbReference type="EMBL" id="SMLK01000001">
    <property type="protein sequence ID" value="TFZ08898.1"/>
    <property type="molecule type" value="Genomic_DNA"/>
</dbReference>
<dbReference type="InterPro" id="IPR050343">
    <property type="entry name" value="RsuA_PseudoU_synthase"/>
</dbReference>
<dbReference type="Gene3D" id="3.10.290.10">
    <property type="entry name" value="RNA-binding S4 domain"/>
    <property type="match status" value="1"/>
</dbReference>
<dbReference type="EC" id="5.4.99.21" evidence="3"/>
<keyword evidence="13" id="KW-1185">Reference proteome</keyword>
<evidence type="ECO:0000256" key="7">
    <source>
        <dbReference type="ARBA" id="ARBA00042843"/>
    </source>
</evidence>
<dbReference type="InterPro" id="IPR002942">
    <property type="entry name" value="S4_RNA-bd"/>
</dbReference>
<dbReference type="Pfam" id="PF01479">
    <property type="entry name" value="S4"/>
    <property type="match status" value="1"/>
</dbReference>
<evidence type="ECO:0000256" key="2">
    <source>
        <dbReference type="ARBA" id="ARBA00036535"/>
    </source>
</evidence>
<comment type="catalytic activity">
    <reaction evidence="2">
        <text>uridine(2604) in 23S rRNA = pseudouridine(2604) in 23S rRNA</text>
        <dbReference type="Rhea" id="RHEA:38875"/>
        <dbReference type="Rhea" id="RHEA-COMP:10093"/>
        <dbReference type="Rhea" id="RHEA-COMP:10094"/>
        <dbReference type="ChEBI" id="CHEBI:65314"/>
        <dbReference type="ChEBI" id="CHEBI:65315"/>
        <dbReference type="EC" id="5.4.99.21"/>
    </reaction>
</comment>